<evidence type="ECO:0000313" key="2">
    <source>
        <dbReference type="Proteomes" id="UP001199319"/>
    </source>
</evidence>
<reference evidence="1" key="1">
    <citation type="submission" date="2021-10" db="EMBL/GenBank/DDBJ databases">
        <title>Anaerobic single-cell dispensing facilitates the cultivation of human gut bacteria.</title>
        <authorList>
            <person name="Afrizal A."/>
        </authorList>
    </citation>
    <scope>NUCLEOTIDE SEQUENCE</scope>
    <source>
        <strain evidence="1">CLA-AA-H272</strain>
    </source>
</reference>
<organism evidence="1 2">
    <name type="scientific">Brotocaccenecus cirricatena</name>
    <dbReference type="NCBI Taxonomy" id="3064195"/>
    <lineage>
        <taxon>Bacteria</taxon>
        <taxon>Bacillati</taxon>
        <taxon>Bacillota</taxon>
        <taxon>Clostridia</taxon>
        <taxon>Eubacteriales</taxon>
        <taxon>Oscillospiraceae</taxon>
        <taxon>Brotocaccenecus</taxon>
    </lineage>
</organism>
<comment type="caution">
    <text evidence="1">The sequence shown here is derived from an EMBL/GenBank/DDBJ whole genome shotgun (WGS) entry which is preliminary data.</text>
</comment>
<gene>
    <name evidence="1" type="ORF">LKD37_14860</name>
</gene>
<proteinExistence type="predicted"/>
<dbReference type="EMBL" id="JAJEPW010000069">
    <property type="protein sequence ID" value="MCC2130770.1"/>
    <property type="molecule type" value="Genomic_DNA"/>
</dbReference>
<accession>A0AAE3AIQ3</accession>
<evidence type="ECO:0000313" key="1">
    <source>
        <dbReference type="EMBL" id="MCC2130770.1"/>
    </source>
</evidence>
<dbReference type="RefSeq" id="WP_302929910.1">
    <property type="nucleotide sequence ID" value="NZ_JAJEPW010000069.1"/>
</dbReference>
<name>A0AAE3AIQ3_9FIRM</name>
<dbReference type="AlphaFoldDB" id="A0AAE3AIQ3"/>
<sequence>MFIDGAEEATIGQYANYGPNNEVYLAQGQAISFKLTGNTNEIASIQIGAKAPNGAATMVVEGKVSTTTRLEQQLNTATEMYYNITEQAKDGQLVTISNTGNGILSLTNLKITYKTSGQTVTLSDLTAEEQANAVAMVQALFAAPVETVQPERFDASWGGSVRAGRKATLTVKASEDVDAITVDGVTVSSYTTRTERTGWGWWSPKVTYRVFTYTATAPAQTTDYAVCAVNAEGTASEPITATLTVRPATWWNWWF</sequence>
<dbReference type="Proteomes" id="UP001199319">
    <property type="component" value="Unassembled WGS sequence"/>
</dbReference>
<keyword evidence="2" id="KW-1185">Reference proteome</keyword>
<protein>
    <submittedName>
        <fullName evidence="1">Uncharacterized protein</fullName>
    </submittedName>
</protein>